<keyword evidence="10" id="KW-1185">Reference proteome</keyword>
<evidence type="ECO:0000256" key="7">
    <source>
        <dbReference type="SAM" id="MobiDB-lite"/>
    </source>
</evidence>
<dbReference type="PANTHER" id="PTHR21212:SF8">
    <property type="entry name" value="SEIPIN FAMILY-RELATED"/>
    <property type="match status" value="1"/>
</dbReference>
<gene>
    <name evidence="9" type="ORF">HannXRQ_Chr02g0059841</name>
</gene>
<dbReference type="InParanoid" id="A0A251VJD0"/>
<keyword evidence="2 8" id="KW-0812">Transmembrane</keyword>
<dbReference type="PANTHER" id="PTHR21212">
    <property type="entry name" value="BERNARDINELLI-SEIP CONGENITAL LIPODYSTROPHY 2 HOMOLOG BSCL2 PROTEIN"/>
    <property type="match status" value="1"/>
</dbReference>
<dbReference type="EMBL" id="CM007891">
    <property type="protein sequence ID" value="OTG35725.1"/>
    <property type="molecule type" value="Genomic_DNA"/>
</dbReference>
<accession>A0A251VJD0</accession>
<evidence type="ECO:0000256" key="4">
    <source>
        <dbReference type="ARBA" id="ARBA00022989"/>
    </source>
</evidence>
<dbReference type="InterPro" id="IPR009617">
    <property type="entry name" value="Seipin"/>
</dbReference>
<dbReference type="AlphaFoldDB" id="A0A251VJD0"/>
<evidence type="ECO:0000256" key="3">
    <source>
        <dbReference type="ARBA" id="ARBA00022824"/>
    </source>
</evidence>
<dbReference type="GO" id="GO:0034389">
    <property type="term" value="P:lipid droplet organization"/>
    <property type="evidence" value="ECO:0000318"/>
    <property type="project" value="GO_Central"/>
</dbReference>
<evidence type="ECO:0000313" key="9">
    <source>
        <dbReference type="EMBL" id="OTG35725.1"/>
    </source>
</evidence>
<proteinExistence type="predicted"/>
<evidence type="ECO:0000256" key="8">
    <source>
        <dbReference type="SAM" id="Phobius"/>
    </source>
</evidence>
<dbReference type="Proteomes" id="UP000215914">
    <property type="component" value="Chromosome 2"/>
</dbReference>
<dbReference type="GO" id="GO:0005789">
    <property type="term" value="C:endoplasmic reticulum membrane"/>
    <property type="evidence" value="ECO:0000318"/>
    <property type="project" value="GO_Central"/>
</dbReference>
<dbReference type="GO" id="GO:0006629">
    <property type="term" value="P:lipid metabolic process"/>
    <property type="evidence" value="ECO:0007669"/>
    <property type="project" value="UniProtKB-KW"/>
</dbReference>
<feature type="transmembrane region" description="Helical" evidence="8">
    <location>
        <begin position="164"/>
        <end position="190"/>
    </location>
</feature>
<evidence type="ECO:0000313" key="10">
    <source>
        <dbReference type="Proteomes" id="UP000215914"/>
    </source>
</evidence>
<evidence type="ECO:0000256" key="5">
    <source>
        <dbReference type="ARBA" id="ARBA00023098"/>
    </source>
</evidence>
<name>A0A251VJD0_HELAN</name>
<evidence type="ECO:0000256" key="1">
    <source>
        <dbReference type="ARBA" id="ARBA00004477"/>
    </source>
</evidence>
<reference evidence="10" key="1">
    <citation type="journal article" date="2017" name="Nature">
        <title>The sunflower genome provides insights into oil metabolism, flowering and Asterid evolution.</title>
        <authorList>
            <person name="Badouin H."/>
            <person name="Gouzy J."/>
            <person name="Grassa C.J."/>
            <person name="Murat F."/>
            <person name="Staton S.E."/>
            <person name="Cottret L."/>
            <person name="Lelandais-Briere C."/>
            <person name="Owens G.L."/>
            <person name="Carrere S."/>
            <person name="Mayjonade B."/>
            <person name="Legrand L."/>
            <person name="Gill N."/>
            <person name="Kane N.C."/>
            <person name="Bowers J.E."/>
            <person name="Hubner S."/>
            <person name="Bellec A."/>
            <person name="Berard A."/>
            <person name="Berges H."/>
            <person name="Blanchet N."/>
            <person name="Boniface M.C."/>
            <person name="Brunel D."/>
            <person name="Catrice O."/>
            <person name="Chaidir N."/>
            <person name="Claudel C."/>
            <person name="Donnadieu C."/>
            <person name="Faraut T."/>
            <person name="Fievet G."/>
            <person name="Helmstetter N."/>
            <person name="King M."/>
            <person name="Knapp S.J."/>
            <person name="Lai Z."/>
            <person name="Le Paslier M.C."/>
            <person name="Lippi Y."/>
            <person name="Lorenzon L."/>
            <person name="Mandel J.R."/>
            <person name="Marage G."/>
            <person name="Marchand G."/>
            <person name="Marquand E."/>
            <person name="Bret-Mestries E."/>
            <person name="Morien E."/>
            <person name="Nambeesan S."/>
            <person name="Nguyen T."/>
            <person name="Pegot-Espagnet P."/>
            <person name="Pouilly N."/>
            <person name="Raftis F."/>
            <person name="Sallet E."/>
            <person name="Schiex T."/>
            <person name="Thomas J."/>
            <person name="Vandecasteele C."/>
            <person name="Vares D."/>
            <person name="Vear F."/>
            <person name="Vautrin S."/>
            <person name="Crespi M."/>
            <person name="Mangin B."/>
            <person name="Burke J.M."/>
            <person name="Salse J."/>
            <person name="Munos S."/>
            <person name="Vincourt P."/>
            <person name="Rieseberg L.H."/>
            <person name="Langlade N.B."/>
        </authorList>
    </citation>
    <scope>NUCLEOTIDE SEQUENCE [LARGE SCALE GENOMIC DNA]</scope>
    <source>
        <strain evidence="10">cv. SF193</strain>
    </source>
</reference>
<dbReference type="OMA" id="RRFVWYW"/>
<organism evidence="9 10">
    <name type="scientific">Helianthus annuus</name>
    <name type="common">Common sunflower</name>
    <dbReference type="NCBI Taxonomy" id="4232"/>
    <lineage>
        <taxon>Eukaryota</taxon>
        <taxon>Viridiplantae</taxon>
        <taxon>Streptophyta</taxon>
        <taxon>Embryophyta</taxon>
        <taxon>Tracheophyta</taxon>
        <taxon>Spermatophyta</taxon>
        <taxon>Magnoliopsida</taxon>
        <taxon>eudicotyledons</taxon>
        <taxon>Gunneridae</taxon>
        <taxon>Pentapetalae</taxon>
        <taxon>asterids</taxon>
        <taxon>campanulids</taxon>
        <taxon>Asterales</taxon>
        <taxon>Asteraceae</taxon>
        <taxon>Asteroideae</taxon>
        <taxon>Heliantheae alliance</taxon>
        <taxon>Heliantheae</taxon>
        <taxon>Helianthus</taxon>
    </lineage>
</organism>
<protein>
    <submittedName>
        <fullName evidence="9">Putative seipin family</fullName>
    </submittedName>
</protein>
<keyword evidence="6 8" id="KW-0472">Membrane</keyword>
<keyword evidence="3" id="KW-0256">Endoplasmic reticulum</keyword>
<evidence type="ECO:0000256" key="6">
    <source>
        <dbReference type="ARBA" id="ARBA00023136"/>
    </source>
</evidence>
<dbReference type="CDD" id="cd23995">
    <property type="entry name" value="Seipin_BSCL2_like"/>
    <property type="match status" value="1"/>
</dbReference>
<dbReference type="Pfam" id="PF06775">
    <property type="entry name" value="Seipin"/>
    <property type="match status" value="1"/>
</dbReference>
<dbReference type="STRING" id="4232.A0A251VJD0"/>
<evidence type="ECO:0000256" key="2">
    <source>
        <dbReference type="ARBA" id="ARBA00022692"/>
    </source>
</evidence>
<dbReference type="GO" id="GO:0140042">
    <property type="term" value="P:lipid droplet formation"/>
    <property type="evidence" value="ECO:0007669"/>
    <property type="project" value="UniProtKB-ARBA"/>
</dbReference>
<feature type="region of interest" description="Disordered" evidence="7">
    <location>
        <begin position="1"/>
        <end position="23"/>
    </location>
</feature>
<sequence length="226" mass="26096">METLTISHHPLPSSLPRTSVRSGVSSTPRSVTLLHLSLPHSQMLCSISNRIRSVRVDFLSSDGNVLASTRQPCMLRFKSQPIRLVSNFLKLASLLTRYSSETHTLDMKFRGYIEKDVHTSGSRVVIEQRAEFARRGSVPKIYSASLKIESRLPFVKRNLWYSKWLIYMWISVTMYIMELLFTLLCCRSIIFPWEQSLGPERFKLAALRDSDMIDHPLFMVFKMFAC</sequence>
<dbReference type="GO" id="GO:0019915">
    <property type="term" value="P:lipid storage"/>
    <property type="evidence" value="ECO:0000318"/>
    <property type="project" value="GO_Central"/>
</dbReference>
<comment type="subcellular location">
    <subcellularLocation>
        <location evidence="1">Endoplasmic reticulum membrane</location>
        <topology evidence="1">Multi-pass membrane protein</topology>
    </subcellularLocation>
</comment>
<keyword evidence="4 8" id="KW-1133">Transmembrane helix</keyword>
<keyword evidence="5" id="KW-0443">Lipid metabolism</keyword>